<keyword evidence="1" id="KW-0812">Transmembrane</keyword>
<gene>
    <name evidence="2" type="ORF">BS47DRAFT_969444</name>
</gene>
<keyword evidence="3" id="KW-1185">Reference proteome</keyword>
<keyword evidence="1" id="KW-0472">Membrane</keyword>
<evidence type="ECO:0000256" key="1">
    <source>
        <dbReference type="SAM" id="Phobius"/>
    </source>
</evidence>
<dbReference type="Proteomes" id="UP000886523">
    <property type="component" value="Unassembled WGS sequence"/>
</dbReference>
<keyword evidence="1" id="KW-1133">Transmembrane helix</keyword>
<name>A0A9P6AXE1_9AGAM</name>
<comment type="caution">
    <text evidence="2">The sequence shown here is derived from an EMBL/GenBank/DDBJ whole genome shotgun (WGS) entry which is preliminary data.</text>
</comment>
<dbReference type="EMBL" id="MU128972">
    <property type="protein sequence ID" value="KAF9513452.1"/>
    <property type="molecule type" value="Genomic_DNA"/>
</dbReference>
<dbReference type="AlphaFoldDB" id="A0A9P6AXE1"/>
<reference evidence="2" key="1">
    <citation type="journal article" date="2020" name="Nat. Commun.">
        <title>Large-scale genome sequencing of mycorrhizal fungi provides insights into the early evolution of symbiotic traits.</title>
        <authorList>
            <person name="Miyauchi S."/>
            <person name="Kiss E."/>
            <person name="Kuo A."/>
            <person name="Drula E."/>
            <person name="Kohler A."/>
            <person name="Sanchez-Garcia M."/>
            <person name="Morin E."/>
            <person name="Andreopoulos B."/>
            <person name="Barry K.W."/>
            <person name="Bonito G."/>
            <person name="Buee M."/>
            <person name="Carver A."/>
            <person name="Chen C."/>
            <person name="Cichocki N."/>
            <person name="Clum A."/>
            <person name="Culley D."/>
            <person name="Crous P.W."/>
            <person name="Fauchery L."/>
            <person name="Girlanda M."/>
            <person name="Hayes R.D."/>
            <person name="Keri Z."/>
            <person name="LaButti K."/>
            <person name="Lipzen A."/>
            <person name="Lombard V."/>
            <person name="Magnuson J."/>
            <person name="Maillard F."/>
            <person name="Murat C."/>
            <person name="Nolan M."/>
            <person name="Ohm R.A."/>
            <person name="Pangilinan J."/>
            <person name="Pereira M.F."/>
            <person name="Perotto S."/>
            <person name="Peter M."/>
            <person name="Pfister S."/>
            <person name="Riley R."/>
            <person name="Sitrit Y."/>
            <person name="Stielow J.B."/>
            <person name="Szollosi G."/>
            <person name="Zifcakova L."/>
            <person name="Stursova M."/>
            <person name="Spatafora J.W."/>
            <person name="Tedersoo L."/>
            <person name="Vaario L.M."/>
            <person name="Yamada A."/>
            <person name="Yan M."/>
            <person name="Wang P."/>
            <person name="Xu J."/>
            <person name="Bruns T."/>
            <person name="Baldrian P."/>
            <person name="Vilgalys R."/>
            <person name="Dunand C."/>
            <person name="Henrissat B."/>
            <person name="Grigoriev I.V."/>
            <person name="Hibbett D."/>
            <person name="Nagy L.G."/>
            <person name="Martin F.M."/>
        </authorList>
    </citation>
    <scope>NUCLEOTIDE SEQUENCE</scope>
    <source>
        <strain evidence="2">UP504</strain>
    </source>
</reference>
<feature type="transmembrane region" description="Helical" evidence="1">
    <location>
        <begin position="68"/>
        <end position="97"/>
    </location>
</feature>
<sequence length="101" mass="11584">MHLVLPWKGTRLTLYSMDSSSSLRHSTMALHCLLYHSCFLQRQAELCFPPTSVVARYSQPYLFHKVCLAWLSLSPVDCLTILIIQYLVTAVYSYVLLKTCP</sequence>
<protein>
    <submittedName>
        <fullName evidence="2">Uncharacterized protein</fullName>
    </submittedName>
</protein>
<proteinExistence type="predicted"/>
<evidence type="ECO:0000313" key="2">
    <source>
        <dbReference type="EMBL" id="KAF9513452.1"/>
    </source>
</evidence>
<evidence type="ECO:0000313" key="3">
    <source>
        <dbReference type="Proteomes" id="UP000886523"/>
    </source>
</evidence>
<accession>A0A9P6AXE1</accession>
<organism evidence="2 3">
    <name type="scientific">Hydnum rufescens UP504</name>
    <dbReference type="NCBI Taxonomy" id="1448309"/>
    <lineage>
        <taxon>Eukaryota</taxon>
        <taxon>Fungi</taxon>
        <taxon>Dikarya</taxon>
        <taxon>Basidiomycota</taxon>
        <taxon>Agaricomycotina</taxon>
        <taxon>Agaricomycetes</taxon>
        <taxon>Cantharellales</taxon>
        <taxon>Hydnaceae</taxon>
        <taxon>Hydnum</taxon>
    </lineage>
</organism>